<dbReference type="Pfam" id="PF05569">
    <property type="entry name" value="Peptidase_M56"/>
    <property type="match status" value="1"/>
</dbReference>
<dbReference type="CDD" id="cd07341">
    <property type="entry name" value="M56_BlaR1_MecR1_like"/>
    <property type="match status" value="1"/>
</dbReference>
<reference evidence="3 4" key="1">
    <citation type="submission" date="2018-08" db="EMBL/GenBank/DDBJ databases">
        <title>A genome reference for cultivated species of the human gut microbiota.</title>
        <authorList>
            <person name="Zou Y."/>
            <person name="Xue W."/>
            <person name="Luo G."/>
        </authorList>
    </citation>
    <scope>NUCLEOTIDE SEQUENCE [LARGE SCALE GENOMIC DNA]</scope>
    <source>
        <strain evidence="3 4">AF24-29</strain>
    </source>
</reference>
<dbReference type="InterPro" id="IPR008756">
    <property type="entry name" value="Peptidase_M56"/>
</dbReference>
<feature type="transmembrane region" description="Helical" evidence="1">
    <location>
        <begin position="208"/>
        <end position="229"/>
    </location>
</feature>
<keyword evidence="1" id="KW-1133">Transmembrane helix</keyword>
<comment type="caution">
    <text evidence="3">The sequence shown here is derived from an EMBL/GenBank/DDBJ whole genome shotgun (WGS) entry which is preliminary data.</text>
</comment>
<protein>
    <recommendedName>
        <fullName evidence="2">Peptidase M56 domain-containing protein</fullName>
    </recommendedName>
</protein>
<feature type="domain" description="Peptidase M56" evidence="2">
    <location>
        <begin position="15"/>
        <end position="290"/>
    </location>
</feature>
<gene>
    <name evidence="3" type="ORF">DWY25_06785</name>
</gene>
<feature type="transmembrane region" description="Helical" evidence="1">
    <location>
        <begin position="103"/>
        <end position="121"/>
    </location>
</feature>
<dbReference type="Proteomes" id="UP000284178">
    <property type="component" value="Unassembled WGS sequence"/>
</dbReference>
<accession>A0A412G3L2</accession>
<evidence type="ECO:0000256" key="1">
    <source>
        <dbReference type="SAM" id="Phobius"/>
    </source>
</evidence>
<keyword evidence="1" id="KW-0812">Transmembrane</keyword>
<keyword evidence="4" id="KW-1185">Reference proteome</keyword>
<keyword evidence="1" id="KW-0472">Membrane</keyword>
<name>A0A412G3L2_9FIRM</name>
<evidence type="ECO:0000313" key="4">
    <source>
        <dbReference type="Proteomes" id="UP000284178"/>
    </source>
</evidence>
<dbReference type="EMBL" id="QRUP01000006">
    <property type="protein sequence ID" value="RGR75113.1"/>
    <property type="molecule type" value="Genomic_DNA"/>
</dbReference>
<dbReference type="InterPro" id="IPR052173">
    <property type="entry name" value="Beta-lactam_resp_regulator"/>
</dbReference>
<dbReference type="GeneID" id="83015110"/>
<proteinExistence type="predicted"/>
<dbReference type="PANTHER" id="PTHR34978:SF3">
    <property type="entry name" value="SLR0241 PROTEIN"/>
    <property type="match status" value="1"/>
</dbReference>
<evidence type="ECO:0000313" key="3">
    <source>
        <dbReference type="EMBL" id="RGR75113.1"/>
    </source>
</evidence>
<dbReference type="AlphaFoldDB" id="A0A412G3L2"/>
<sequence>MNGAELIFRHCLPHSLLTLIVLFILRRMHRQSSRTAYGICIILLLGLLIPVKIQLPVSSKIVEPVRSLPLSEVWIESQTPVASAMSTASGSNPSEPGMNGTQIVTLLWLGGCAVALGINLIRNRESLKYIRRWSRPAGSAELKLLCQLQSQMKLKRHIRLMTCRGIATPCALGLIHPTLILPEQDWEGEELTLVLTHELIHIRRYDSWVRLLSVIARVVYWFNPIVYLLEIQMNQYCEQACDEAVIQNCTMEQRHRYGSLLLRQARASHSLPILSTGFMLKPKQLQERLVRVINQKQFKMNWEKVLIVAALVMMAGCVMKEKEIRNFLATPLANAKPENHAIYLNADELIVQAGIKQADFEKAFIEENKYLTLNQFKAKFNAEIERIKSTGFALNCSLGYPNLIQNSTLPQSASAVAIINDSKIDKERWIEIGYRLEGDNDKITYDQFDKIHKGFRQIVNDYFEGLSDAQIQAFLYENDRENTLHYFEQQFSQLAQDTPFTVQQIDIEKINVYNNPPQIEVKLTQTLEELKKMNYEEIMELAKIENGYNYKLITAEGIEIYNFGVTFYLPFSSVLYNEEARIAVQAYIHFYDKNDEIERLSQIPDLMERVDKVIEDRLNHLQEEDHNLLRSNLHELILEETGADYSSVWVEVMKY</sequence>
<feature type="transmembrane region" description="Helical" evidence="1">
    <location>
        <begin position="37"/>
        <end position="55"/>
    </location>
</feature>
<dbReference type="RefSeq" id="WP_117894603.1">
    <property type="nucleotide sequence ID" value="NZ_CABJCV010000006.1"/>
</dbReference>
<evidence type="ECO:0000259" key="2">
    <source>
        <dbReference type="Pfam" id="PF05569"/>
    </source>
</evidence>
<organism evidence="3 4">
    <name type="scientific">Holdemania filiformis</name>
    <dbReference type="NCBI Taxonomy" id="61171"/>
    <lineage>
        <taxon>Bacteria</taxon>
        <taxon>Bacillati</taxon>
        <taxon>Bacillota</taxon>
        <taxon>Erysipelotrichia</taxon>
        <taxon>Erysipelotrichales</taxon>
        <taxon>Erysipelotrichaceae</taxon>
        <taxon>Holdemania</taxon>
    </lineage>
</organism>
<dbReference type="PANTHER" id="PTHR34978">
    <property type="entry name" value="POSSIBLE SENSOR-TRANSDUCER PROTEIN BLAR"/>
    <property type="match status" value="1"/>
</dbReference>